<dbReference type="Pfam" id="PF13290">
    <property type="entry name" value="CHB_HEX_C_1"/>
    <property type="match status" value="1"/>
</dbReference>
<feature type="region of interest" description="Disordered" evidence="5">
    <location>
        <begin position="748"/>
        <end position="931"/>
    </location>
</feature>
<feature type="signal peptide" evidence="6">
    <location>
        <begin position="1"/>
        <end position="28"/>
    </location>
</feature>
<dbReference type="InterPro" id="IPR001322">
    <property type="entry name" value="Lamin_tail_dom"/>
</dbReference>
<dbReference type="Pfam" id="PF00932">
    <property type="entry name" value="LTD"/>
    <property type="match status" value="1"/>
</dbReference>
<accession>A0A556MZU3</accession>
<evidence type="ECO:0000313" key="8">
    <source>
        <dbReference type="EMBL" id="TSJ45434.1"/>
    </source>
</evidence>
<dbReference type="Pfam" id="PF13585">
    <property type="entry name" value="CHU_C"/>
    <property type="match status" value="1"/>
</dbReference>
<feature type="chain" id="PRO_5021865963" evidence="6">
    <location>
        <begin position="29"/>
        <end position="1031"/>
    </location>
</feature>
<keyword evidence="4" id="KW-0106">Calcium</keyword>
<dbReference type="InterPro" id="IPR053180">
    <property type="entry name" value="Ca-binding_acidic-repeat"/>
</dbReference>
<comment type="subcellular location">
    <subcellularLocation>
        <location evidence="1">Secreted</location>
    </subcellularLocation>
</comment>
<keyword evidence="2" id="KW-0964">Secreted</keyword>
<evidence type="ECO:0000256" key="1">
    <source>
        <dbReference type="ARBA" id="ARBA00004613"/>
    </source>
</evidence>
<keyword evidence="3 6" id="KW-0732">Signal</keyword>
<dbReference type="EMBL" id="VLPL01000003">
    <property type="protein sequence ID" value="TSJ45434.1"/>
    <property type="molecule type" value="Genomic_DNA"/>
</dbReference>
<dbReference type="NCBIfam" id="TIGR04131">
    <property type="entry name" value="Bac_Flav_CTERM"/>
    <property type="match status" value="1"/>
</dbReference>
<comment type="caution">
    <text evidence="8">The sequence shown here is derived from an EMBL/GenBank/DDBJ whole genome shotgun (WGS) entry which is preliminary data.</text>
</comment>
<evidence type="ECO:0000256" key="5">
    <source>
        <dbReference type="SAM" id="MobiDB-lite"/>
    </source>
</evidence>
<proteinExistence type="predicted"/>
<sequence length="1031" mass="112895">MKLHMKLLPPFKTACFLFLIVLSSTANSQVVINEYSCSNISGPTDAFGEYEDWVELYNAGAAAVDLTGYYLSDDDGNPQKWQIPSGSIAAGGYKMVFCSGRDLVSGNQYHPNFNLAQTKNEWFILTSPANVTVDFVEITQMTKQNHSIGRQTNGSATWKLFLTPTPNAANSGGVNFYTPTPVFSVAPGFYPGTQNVAITCPNGAATIRYTTDGSVPTTASTLYSGPVSITSTKVLRAKAFSTDEPSFTMSGTYFINVNHTVPVISVGGAGSNSVATLLNGNGGITPQGFFEVWEADKSFVDKGEGEFNKHGNDSWAYDQRGFDFVMKDQFGYDHEIDHQIFPNKTRDHFQRLILKAAANDNYSFETGGAHIRDAFVAQLSQNAHLKLDERTWRPCVVYVNGQYWGVYEIREKVDDHDFTKYYDDQDKYHLQYLKTWGSTWEEYGAPNAIPAWNSLRNYINTNNMGVAANFNYVDSLLNWESLVDYFVLNSYVVTQDWLNWNTAWWRGMDPAGDKKKWRYTLWDMDATFGHYINYTGIPDPSANADPCNVENLPNPGNQGHTDILEKLINENPVVEQYYISRYIDLVNTHFSCTYMNALLDSMINQIAPEMPGQCTKWGGTVAGWQANVQALRDFINLRCTALNQGMTDCYQVTGPNAIVVTVSPASSGEVKVNSIWAPSYPWSANYFGGIQTNLIARPLTGYVFDHWEYTANTLALPITQDTNSMDIAAPVTITAVFIADNPDLDGDGCTNTDEITAGTDPNNPDTDGDGENDCVEIGSDPANPTDTDGDGIIDGLESSTVDSDGDGVNDETDPANTDPCIPNPNAGPCDQDGDGLTNSQEGTAGTSSTNPDTDGDGINDGDEVTNGTNPLDPCDPPNATPQCNIDTDGDGILDGSEAQYGTDPNNPDTDGDGINDGDEITNGTDPLDSCDPNPVGENCFLGFFMPTAFSPNGDGLNDYLGPRVGRDVASFTWYVYDRWGNRMIMSSDPVFKWDGIFNGVKINTGVYAYQADVTFTDGRKERYTGNITVTR</sequence>
<evidence type="ECO:0000256" key="4">
    <source>
        <dbReference type="ARBA" id="ARBA00022837"/>
    </source>
</evidence>
<dbReference type="OrthoDB" id="9806464at2"/>
<feature type="compositionally biased region" description="Acidic residues" evidence="5">
    <location>
        <begin position="853"/>
        <end position="863"/>
    </location>
</feature>
<protein>
    <submittedName>
        <fullName evidence="8">T9SS type B sorting domain-containing protein</fullName>
    </submittedName>
</protein>
<dbReference type="InterPro" id="IPR059177">
    <property type="entry name" value="GH29D-like_dom"/>
</dbReference>
<dbReference type="InterPro" id="IPR026341">
    <property type="entry name" value="T9SS_type_B"/>
</dbReference>
<organism evidence="8 9">
    <name type="scientific">Fluviicola chungangensis</name>
    <dbReference type="NCBI Taxonomy" id="2597671"/>
    <lineage>
        <taxon>Bacteria</taxon>
        <taxon>Pseudomonadati</taxon>
        <taxon>Bacteroidota</taxon>
        <taxon>Flavobacteriia</taxon>
        <taxon>Flavobacteriales</taxon>
        <taxon>Crocinitomicaceae</taxon>
        <taxon>Fluviicola</taxon>
    </lineage>
</organism>
<name>A0A556MZU3_9FLAO</name>
<evidence type="ECO:0000256" key="2">
    <source>
        <dbReference type="ARBA" id="ARBA00022525"/>
    </source>
</evidence>
<evidence type="ECO:0000256" key="3">
    <source>
        <dbReference type="ARBA" id="ARBA00022729"/>
    </source>
</evidence>
<dbReference type="PANTHER" id="PTHR37467">
    <property type="entry name" value="EXPORTED CALCIUM-BINDING GLYCOPROTEIN-RELATED"/>
    <property type="match status" value="1"/>
</dbReference>
<dbReference type="InterPro" id="IPR036415">
    <property type="entry name" value="Lamin_tail_dom_sf"/>
</dbReference>
<dbReference type="InterPro" id="IPR044060">
    <property type="entry name" value="Bacterial_rp_domain"/>
</dbReference>
<dbReference type="SUPFAM" id="SSF74853">
    <property type="entry name" value="Lamin A/C globular tail domain"/>
    <property type="match status" value="1"/>
</dbReference>
<evidence type="ECO:0000259" key="7">
    <source>
        <dbReference type="PROSITE" id="PS51841"/>
    </source>
</evidence>
<gene>
    <name evidence="8" type="ORF">FO442_06680</name>
</gene>
<dbReference type="PROSITE" id="PS51841">
    <property type="entry name" value="LTD"/>
    <property type="match status" value="1"/>
</dbReference>
<dbReference type="Proteomes" id="UP000316008">
    <property type="component" value="Unassembled WGS sequence"/>
</dbReference>
<feature type="compositionally biased region" description="Polar residues" evidence="5">
    <location>
        <begin position="749"/>
        <end position="765"/>
    </location>
</feature>
<dbReference type="Gene3D" id="2.60.40.1260">
    <property type="entry name" value="Lamin Tail domain"/>
    <property type="match status" value="1"/>
</dbReference>
<dbReference type="InterPro" id="IPR014867">
    <property type="entry name" value="Spore_coat_CotH_CotH2/3/7"/>
</dbReference>
<reference evidence="8 9" key="1">
    <citation type="submission" date="2019-07" db="EMBL/GenBank/DDBJ databases">
        <authorList>
            <person name="Huq M.A."/>
        </authorList>
    </citation>
    <scope>NUCLEOTIDE SEQUENCE [LARGE SCALE GENOMIC DNA]</scope>
    <source>
        <strain evidence="8 9">MAH-3</strain>
    </source>
</reference>
<dbReference type="Pfam" id="PF18884">
    <property type="entry name" value="TSP3_bac"/>
    <property type="match status" value="5"/>
</dbReference>
<dbReference type="Pfam" id="PF08757">
    <property type="entry name" value="CotH"/>
    <property type="match status" value="1"/>
</dbReference>
<evidence type="ECO:0000313" key="9">
    <source>
        <dbReference type="Proteomes" id="UP000316008"/>
    </source>
</evidence>
<dbReference type="Pfam" id="PF18998">
    <property type="entry name" value="Flg_new_2"/>
    <property type="match status" value="1"/>
</dbReference>
<feature type="compositionally biased region" description="Acidic residues" evidence="5">
    <location>
        <begin position="909"/>
        <end position="919"/>
    </location>
</feature>
<feature type="compositionally biased region" description="Polar residues" evidence="5">
    <location>
        <begin position="836"/>
        <end position="852"/>
    </location>
</feature>
<feature type="compositionally biased region" description="Acidic residues" evidence="5">
    <location>
        <begin position="803"/>
        <end position="813"/>
    </location>
</feature>
<dbReference type="InterPro" id="IPR059100">
    <property type="entry name" value="TSP3_bac"/>
</dbReference>
<dbReference type="AlphaFoldDB" id="A0A556MZU3"/>
<feature type="domain" description="LTD" evidence="7">
    <location>
        <begin position="23"/>
        <end position="146"/>
    </location>
</feature>
<evidence type="ECO:0000256" key="6">
    <source>
        <dbReference type="SAM" id="SignalP"/>
    </source>
</evidence>
<keyword evidence="9" id="KW-1185">Reference proteome</keyword>
<dbReference type="PANTHER" id="PTHR37467:SF1">
    <property type="entry name" value="EXPORTED CALCIUM-BINDING GLYCOPROTEIN"/>
    <property type="match status" value="1"/>
</dbReference>